<evidence type="ECO:0000313" key="3">
    <source>
        <dbReference type="Proteomes" id="UP001500037"/>
    </source>
</evidence>
<protein>
    <submittedName>
        <fullName evidence="2">Uncharacterized protein</fullName>
    </submittedName>
</protein>
<feature type="region of interest" description="Disordered" evidence="1">
    <location>
        <begin position="19"/>
        <end position="109"/>
    </location>
</feature>
<reference evidence="3" key="1">
    <citation type="journal article" date="2019" name="Int. J. Syst. Evol. Microbiol.">
        <title>The Global Catalogue of Microorganisms (GCM) 10K type strain sequencing project: providing services to taxonomists for standard genome sequencing and annotation.</title>
        <authorList>
            <consortium name="The Broad Institute Genomics Platform"/>
            <consortium name="The Broad Institute Genome Sequencing Center for Infectious Disease"/>
            <person name="Wu L."/>
            <person name="Ma J."/>
        </authorList>
    </citation>
    <scope>NUCLEOTIDE SEQUENCE [LARGE SCALE GENOMIC DNA]</scope>
    <source>
        <strain evidence="3">JCM 13004</strain>
    </source>
</reference>
<proteinExistence type="predicted"/>
<dbReference type="EMBL" id="BAAALF010000140">
    <property type="protein sequence ID" value="GAA1260510.1"/>
    <property type="molecule type" value="Genomic_DNA"/>
</dbReference>
<sequence length="109" mass="11770">MLPGTGTLQSYRPLIHTVIHSGEKSTQPVDNFPGPVDTTRPPTAGQPPVGPSNPQRDTRRSGARDHSGAQPVRRSLRTVDNLRPRRPPAAHTVIESVRPVVHPLDGLSP</sequence>
<organism evidence="2 3">
    <name type="scientific">Kitasatospora nipponensis</name>
    <dbReference type="NCBI Taxonomy" id="258049"/>
    <lineage>
        <taxon>Bacteria</taxon>
        <taxon>Bacillati</taxon>
        <taxon>Actinomycetota</taxon>
        <taxon>Actinomycetes</taxon>
        <taxon>Kitasatosporales</taxon>
        <taxon>Streptomycetaceae</taxon>
        <taxon>Kitasatospora</taxon>
    </lineage>
</organism>
<dbReference type="Proteomes" id="UP001500037">
    <property type="component" value="Unassembled WGS sequence"/>
</dbReference>
<comment type="caution">
    <text evidence="2">The sequence shown here is derived from an EMBL/GenBank/DDBJ whole genome shotgun (WGS) entry which is preliminary data.</text>
</comment>
<evidence type="ECO:0000313" key="2">
    <source>
        <dbReference type="EMBL" id="GAA1260510.1"/>
    </source>
</evidence>
<keyword evidence="3" id="KW-1185">Reference proteome</keyword>
<gene>
    <name evidence="2" type="ORF">GCM10009665_58060</name>
</gene>
<accession>A0ABP4HD95</accession>
<name>A0ABP4HD95_9ACTN</name>
<feature type="compositionally biased region" description="Basic and acidic residues" evidence="1">
    <location>
        <begin position="56"/>
        <end position="67"/>
    </location>
</feature>
<evidence type="ECO:0000256" key="1">
    <source>
        <dbReference type="SAM" id="MobiDB-lite"/>
    </source>
</evidence>